<feature type="transmembrane region" description="Helical" evidence="1">
    <location>
        <begin position="169"/>
        <end position="191"/>
    </location>
</feature>
<feature type="transmembrane region" description="Helical" evidence="1">
    <location>
        <begin position="53"/>
        <end position="81"/>
    </location>
</feature>
<comment type="caution">
    <text evidence="3">The sequence shown here is derived from an EMBL/GenBank/DDBJ whole genome shotgun (WGS) entry which is preliminary data.</text>
</comment>
<keyword evidence="1" id="KW-0472">Membrane</keyword>
<sequence length="230" mass="26486">MVFLDICSPWNLTNFIIKKLHFEFAQRVIGIFSYNTFSFLNRRKTLEETLSSLVTWGYVAIAFFSLAGSLVIVAAVGVFASLGKIDLFTALSVAALFNFLGDILLFYLARYQRQSIMPYFKNHTRKLALSHLMFKKYGNLVIFVKKYIYGLKTLIPLSMGLSKYPFWKFAFYNFFASIIFVTSIGLSGYYASEFIIRVFDKVSENPWIAPLVLFSVLGAIWYFLQKATKR</sequence>
<keyword evidence="1" id="KW-0812">Transmembrane</keyword>
<gene>
    <name evidence="3" type="ORF">LDC_1595</name>
</gene>
<accession>D9PJ86</accession>
<dbReference type="InterPro" id="IPR051311">
    <property type="entry name" value="DedA_domain"/>
</dbReference>
<dbReference type="AlphaFoldDB" id="D9PJ86"/>
<proteinExistence type="predicted"/>
<protein>
    <recommendedName>
        <fullName evidence="2">VTT domain-containing protein</fullName>
    </recommendedName>
</protein>
<dbReference type="PANTHER" id="PTHR42709:SF2">
    <property type="entry name" value="INNER MEMBRANE PROTEIN YOHD"/>
    <property type="match status" value="1"/>
</dbReference>
<dbReference type="InterPro" id="IPR032816">
    <property type="entry name" value="VTT_dom"/>
</dbReference>
<feature type="transmembrane region" description="Helical" evidence="1">
    <location>
        <begin position="87"/>
        <end position="109"/>
    </location>
</feature>
<reference evidence="3" key="2">
    <citation type="journal article" date="2011" name="Microb. Ecol.">
        <title>Taxonomic and Functional Metagenomic Profiling of the Microbial Community in the Anoxic Sediment of a Sub-saline Shallow Lake (Laguna de Carrizo, Central Spain).</title>
        <authorList>
            <person name="Ferrer M."/>
            <person name="Guazzaroni M.E."/>
            <person name="Richter M."/>
            <person name="Garcia-Salamanca A."/>
            <person name="Yarza P."/>
            <person name="Suarez-Suarez A."/>
            <person name="Solano J."/>
            <person name="Alcaide M."/>
            <person name="van Dillewijn P."/>
            <person name="Molina-Henares M.A."/>
            <person name="Lopez-Cortes N."/>
            <person name="Al-Ramahi Y."/>
            <person name="Guerrero C."/>
            <person name="Acosta A."/>
            <person name="de Eugenio L.I."/>
            <person name="Martinez V."/>
            <person name="Marques S."/>
            <person name="Rojo F."/>
            <person name="Santero E."/>
            <person name="Genilloud O."/>
            <person name="Perez-Perez J."/>
            <person name="Rossello-Mora R."/>
            <person name="Ramos J.L."/>
        </authorList>
    </citation>
    <scope>NUCLEOTIDE SEQUENCE</scope>
</reference>
<evidence type="ECO:0000313" key="3">
    <source>
        <dbReference type="EMBL" id="EFK96379.1"/>
    </source>
</evidence>
<feature type="domain" description="VTT" evidence="2">
    <location>
        <begin position="70"/>
        <end position="188"/>
    </location>
</feature>
<organism evidence="3">
    <name type="scientific">sediment metagenome</name>
    <dbReference type="NCBI Taxonomy" id="749907"/>
    <lineage>
        <taxon>unclassified sequences</taxon>
        <taxon>metagenomes</taxon>
        <taxon>ecological metagenomes</taxon>
    </lineage>
</organism>
<name>D9PJ86_9ZZZZ</name>
<evidence type="ECO:0000256" key="1">
    <source>
        <dbReference type="SAM" id="Phobius"/>
    </source>
</evidence>
<reference evidence="3" key="1">
    <citation type="submission" date="2010-07" db="EMBL/GenBank/DDBJ databases">
        <authorList>
            <consortium name="CONSOLIDER consortium CSD2007-00005"/>
            <person name="Guazzaroni M.-E."/>
            <person name="Richter M."/>
            <person name="Garcia-Salamanca A."/>
            <person name="Yarza P."/>
            <person name="Ferrer M."/>
        </authorList>
    </citation>
    <scope>NUCLEOTIDE SEQUENCE</scope>
</reference>
<feature type="transmembrane region" description="Helical" evidence="1">
    <location>
        <begin position="207"/>
        <end position="224"/>
    </location>
</feature>
<dbReference type="GO" id="GO:0005886">
    <property type="term" value="C:plasma membrane"/>
    <property type="evidence" value="ECO:0007669"/>
    <property type="project" value="TreeGrafter"/>
</dbReference>
<dbReference type="PANTHER" id="PTHR42709">
    <property type="entry name" value="ALKALINE PHOSPHATASE LIKE PROTEIN"/>
    <property type="match status" value="1"/>
</dbReference>
<keyword evidence="1" id="KW-1133">Transmembrane helix</keyword>
<evidence type="ECO:0000259" key="2">
    <source>
        <dbReference type="Pfam" id="PF09335"/>
    </source>
</evidence>
<dbReference type="Pfam" id="PF09335">
    <property type="entry name" value="VTT_dom"/>
    <property type="match status" value="1"/>
</dbReference>
<dbReference type="EMBL" id="ADZX01000502">
    <property type="protein sequence ID" value="EFK96379.1"/>
    <property type="molecule type" value="Genomic_DNA"/>
</dbReference>